<dbReference type="KEGG" id="pfj:MYCFIDRAFT_173895"/>
<name>M3B6Q6_PSEFD</name>
<dbReference type="GO" id="GO:0015677">
    <property type="term" value="P:copper ion import"/>
    <property type="evidence" value="ECO:0007669"/>
    <property type="project" value="TreeGrafter"/>
</dbReference>
<dbReference type="eggNOG" id="KOG0039">
    <property type="taxonomic scope" value="Eukaryota"/>
</dbReference>
<dbReference type="AlphaFoldDB" id="M3B6Q6"/>
<feature type="transmembrane region" description="Helical" evidence="2">
    <location>
        <begin position="132"/>
        <end position="159"/>
    </location>
</feature>
<feature type="transmembrane region" description="Helical" evidence="2">
    <location>
        <begin position="97"/>
        <end position="120"/>
    </location>
</feature>
<dbReference type="RefSeq" id="XP_007925520.1">
    <property type="nucleotide sequence ID" value="XM_007927329.1"/>
</dbReference>
<dbReference type="InterPro" id="IPR013112">
    <property type="entry name" value="FAD-bd_8"/>
</dbReference>
<dbReference type="Pfam" id="PF08022">
    <property type="entry name" value="FAD_binding_8"/>
    <property type="match status" value="1"/>
</dbReference>
<keyword evidence="2" id="KW-1133">Transmembrane helix</keyword>
<sequence>METLCSASLDLLSTFQADKSHSFGHERVQVSSCSPGCPIAESMTEMRAVEIYFVVASSVVLATFSLRPLARIIQALARAWHYGTLPYLVKRHRLLGPITYTETLALMVYLAASTLAILVGSSSTNDISSRSAILAISNYLILFLGGSSSILIYALGISWLPVSKIHTTIAIVVAVKCMIHILLEIPHVVIDTRCICAERPLGRLVRFTHHVLALATLWCIYMHVKTNGIRIALVATGSLSLVGSFAKVLRIAYRSYLFGTERAQIEVVRRQSDAREDAVRILVPLRKKWDFRAGQYVRLCVPQASITALMQMHPFMVYYWAKHTRNGRDIWYLGLLIQPRRGFTANLIRARSAEVTALIDGPYGKPYRHLRNYGTIILVASGMGVAPLIPVIREALDFMPGESCLRKVHLLWDAEEYCRYLLCPGPK</sequence>
<dbReference type="OrthoDB" id="4494341at2759"/>
<dbReference type="GeneID" id="19333086"/>
<dbReference type="InterPro" id="IPR017927">
    <property type="entry name" value="FAD-bd_FR_type"/>
</dbReference>
<keyword evidence="2" id="KW-0812">Transmembrane</keyword>
<feature type="transmembrane region" description="Helical" evidence="2">
    <location>
        <begin position="51"/>
        <end position="77"/>
    </location>
</feature>
<protein>
    <recommendedName>
        <fullName evidence="3">FAD-binding FR-type domain-containing protein</fullName>
    </recommendedName>
</protein>
<evidence type="ECO:0000313" key="4">
    <source>
        <dbReference type="EMBL" id="EME85023.1"/>
    </source>
</evidence>
<dbReference type="HOGENOM" id="CLU_010365_8_1_1"/>
<dbReference type="SUPFAM" id="SSF52343">
    <property type="entry name" value="Ferredoxin reductase-like, C-terminal NADP-linked domain"/>
    <property type="match status" value="1"/>
</dbReference>
<dbReference type="GO" id="GO:0000293">
    <property type="term" value="F:ferric-chelate reductase activity"/>
    <property type="evidence" value="ECO:0007669"/>
    <property type="project" value="TreeGrafter"/>
</dbReference>
<evidence type="ECO:0000313" key="5">
    <source>
        <dbReference type="Proteomes" id="UP000016932"/>
    </source>
</evidence>
<evidence type="ECO:0000256" key="2">
    <source>
        <dbReference type="SAM" id="Phobius"/>
    </source>
</evidence>
<dbReference type="PANTHER" id="PTHR32361">
    <property type="entry name" value="FERRIC/CUPRIC REDUCTASE TRANSMEMBRANE COMPONENT"/>
    <property type="match status" value="1"/>
</dbReference>
<dbReference type="InterPro" id="IPR051410">
    <property type="entry name" value="Ferric/Cupric_Reductase"/>
</dbReference>
<feature type="transmembrane region" description="Helical" evidence="2">
    <location>
        <begin position="165"/>
        <end position="183"/>
    </location>
</feature>
<feature type="transmembrane region" description="Helical" evidence="2">
    <location>
        <begin position="373"/>
        <end position="392"/>
    </location>
</feature>
<dbReference type="Gene3D" id="3.40.50.80">
    <property type="entry name" value="Nucleotide-binding domain of ferredoxin-NADP reductase (FNR) module"/>
    <property type="match status" value="1"/>
</dbReference>
<dbReference type="VEuPathDB" id="FungiDB:MYCFIDRAFT_173895"/>
<dbReference type="GO" id="GO:0006879">
    <property type="term" value="P:intracellular iron ion homeostasis"/>
    <property type="evidence" value="ECO:0007669"/>
    <property type="project" value="TreeGrafter"/>
</dbReference>
<keyword evidence="1" id="KW-0813">Transport</keyword>
<dbReference type="PROSITE" id="PS51384">
    <property type="entry name" value="FAD_FR"/>
    <property type="match status" value="1"/>
</dbReference>
<reference evidence="4 5" key="1">
    <citation type="journal article" date="2012" name="PLoS Pathog.">
        <title>Diverse lifestyles and strategies of plant pathogenesis encoded in the genomes of eighteen Dothideomycetes fungi.</title>
        <authorList>
            <person name="Ohm R.A."/>
            <person name="Feau N."/>
            <person name="Henrissat B."/>
            <person name="Schoch C.L."/>
            <person name="Horwitz B.A."/>
            <person name="Barry K.W."/>
            <person name="Condon B.J."/>
            <person name="Copeland A.C."/>
            <person name="Dhillon B."/>
            <person name="Glaser F."/>
            <person name="Hesse C.N."/>
            <person name="Kosti I."/>
            <person name="LaButti K."/>
            <person name="Lindquist E.A."/>
            <person name="Lucas S."/>
            <person name="Salamov A.A."/>
            <person name="Bradshaw R.E."/>
            <person name="Ciuffetti L."/>
            <person name="Hamelin R.C."/>
            <person name="Kema G.H.J."/>
            <person name="Lawrence C."/>
            <person name="Scott J.A."/>
            <person name="Spatafora J.W."/>
            <person name="Turgeon B.G."/>
            <person name="de Wit P.J.G.M."/>
            <person name="Zhong S."/>
            <person name="Goodwin S.B."/>
            <person name="Grigoriev I.V."/>
        </authorList>
    </citation>
    <scope>NUCLEOTIDE SEQUENCE [LARGE SCALE GENOMIC DNA]</scope>
    <source>
        <strain evidence="4 5">CIRAD86</strain>
    </source>
</reference>
<evidence type="ECO:0000259" key="3">
    <source>
        <dbReference type="PROSITE" id="PS51384"/>
    </source>
</evidence>
<feature type="domain" description="FAD-binding FR-type" evidence="3">
    <location>
        <begin position="258"/>
        <end position="369"/>
    </location>
</feature>
<dbReference type="GO" id="GO:0005886">
    <property type="term" value="C:plasma membrane"/>
    <property type="evidence" value="ECO:0007669"/>
    <property type="project" value="TreeGrafter"/>
</dbReference>
<proteinExistence type="predicted"/>
<evidence type="ECO:0000256" key="1">
    <source>
        <dbReference type="ARBA" id="ARBA00022448"/>
    </source>
</evidence>
<dbReference type="PANTHER" id="PTHR32361:SF26">
    <property type="entry name" value="FAD-BINDING 8 DOMAIN-CONTAINING PROTEIN-RELATED"/>
    <property type="match status" value="1"/>
</dbReference>
<feature type="transmembrane region" description="Helical" evidence="2">
    <location>
        <begin position="229"/>
        <end position="249"/>
    </location>
</feature>
<gene>
    <name evidence="4" type="ORF">MYCFIDRAFT_173895</name>
</gene>
<feature type="transmembrane region" description="Helical" evidence="2">
    <location>
        <begin position="204"/>
        <end position="223"/>
    </location>
</feature>
<keyword evidence="2" id="KW-0472">Membrane</keyword>
<dbReference type="Proteomes" id="UP000016932">
    <property type="component" value="Unassembled WGS sequence"/>
</dbReference>
<dbReference type="CDD" id="cd06186">
    <property type="entry name" value="NOX_Duox_like_FAD_NADP"/>
    <property type="match status" value="1"/>
</dbReference>
<dbReference type="EMBL" id="KB446557">
    <property type="protein sequence ID" value="EME85023.1"/>
    <property type="molecule type" value="Genomic_DNA"/>
</dbReference>
<dbReference type="GO" id="GO:0006826">
    <property type="term" value="P:iron ion transport"/>
    <property type="evidence" value="ECO:0007669"/>
    <property type="project" value="TreeGrafter"/>
</dbReference>
<accession>M3B6Q6</accession>
<keyword evidence="5" id="KW-1185">Reference proteome</keyword>
<organism evidence="4 5">
    <name type="scientific">Pseudocercospora fijiensis (strain CIRAD86)</name>
    <name type="common">Black leaf streak disease fungus</name>
    <name type="synonym">Mycosphaerella fijiensis</name>
    <dbReference type="NCBI Taxonomy" id="383855"/>
    <lineage>
        <taxon>Eukaryota</taxon>
        <taxon>Fungi</taxon>
        <taxon>Dikarya</taxon>
        <taxon>Ascomycota</taxon>
        <taxon>Pezizomycotina</taxon>
        <taxon>Dothideomycetes</taxon>
        <taxon>Dothideomycetidae</taxon>
        <taxon>Mycosphaerellales</taxon>
        <taxon>Mycosphaerellaceae</taxon>
        <taxon>Pseudocercospora</taxon>
    </lineage>
</organism>
<dbReference type="InterPro" id="IPR039261">
    <property type="entry name" value="FNR_nucleotide-bd"/>
</dbReference>